<dbReference type="InterPro" id="IPR050863">
    <property type="entry name" value="CenT-Element_Derived"/>
</dbReference>
<dbReference type="EMBL" id="JASPKY010001465">
    <property type="protein sequence ID" value="KAK9674845.1"/>
    <property type="molecule type" value="Genomic_DNA"/>
</dbReference>
<dbReference type="PANTHER" id="PTHR19303">
    <property type="entry name" value="TRANSPOSON"/>
    <property type="match status" value="1"/>
</dbReference>
<feature type="region of interest" description="Disordered" evidence="1">
    <location>
        <begin position="374"/>
        <end position="489"/>
    </location>
</feature>
<organism evidence="3 4">
    <name type="scientific">Popillia japonica</name>
    <name type="common">Japanese beetle</name>
    <dbReference type="NCBI Taxonomy" id="7064"/>
    <lineage>
        <taxon>Eukaryota</taxon>
        <taxon>Metazoa</taxon>
        <taxon>Ecdysozoa</taxon>
        <taxon>Arthropoda</taxon>
        <taxon>Hexapoda</taxon>
        <taxon>Insecta</taxon>
        <taxon>Pterygota</taxon>
        <taxon>Neoptera</taxon>
        <taxon>Endopterygota</taxon>
        <taxon>Coleoptera</taxon>
        <taxon>Polyphaga</taxon>
        <taxon>Scarabaeiformia</taxon>
        <taxon>Scarabaeidae</taxon>
        <taxon>Rutelinae</taxon>
        <taxon>Popillia</taxon>
    </lineage>
</organism>
<dbReference type="Proteomes" id="UP001458880">
    <property type="component" value="Unassembled WGS sequence"/>
</dbReference>
<accession>A0AAW1HFB9</accession>
<keyword evidence="3" id="KW-0255">Endonuclease</keyword>
<protein>
    <submittedName>
        <fullName evidence="3">DDE superfamily endonuclease</fullName>
    </submittedName>
</protein>
<dbReference type="PANTHER" id="PTHR19303:SF74">
    <property type="entry name" value="POGO TRANSPOSABLE ELEMENT WITH KRAB DOMAIN"/>
    <property type="match status" value="1"/>
</dbReference>
<proteinExistence type="predicted"/>
<evidence type="ECO:0000256" key="1">
    <source>
        <dbReference type="SAM" id="MobiDB-lite"/>
    </source>
</evidence>
<dbReference type="Pfam" id="PF03184">
    <property type="entry name" value="DDE_1"/>
    <property type="match status" value="1"/>
</dbReference>
<sequence length="521" mass="59173">MEEVRRGLSYKTAARNFDVPLMSLKRRSGKDWLTGFRNRHPELSLRSPESTSAARARAFNRPVVTKFFTLLKTVYDKIQFPAHRIFNVDETSLSTVPGKNCKVLAQRGRKQVGRVVSAERGVSTTSVICMSASGSYVPPMVIFARKRMKEELKDGAPPGTAFYCNDSGWMKLEVFAVWFDHFLSFIKPSQEDPALLILDGHLSHTKNLSVVEKARNNFVTILCLPPHTTHKLQPLDVSFMYPLNHYHDKALEKWLINHPGRVVTVFQISQIFNESYMQACTPLNAINGFKKTGIFPYDPDVFTNIDFAAAEVTEQNEPQNDNAHEENDAAYEPNEDVTDENNVAYEQNGEANKKRIESNEQNDILPTTVMHSLASVSEPSTSRASSGFKILPNDIHPLPKMAQEQRSSKSRKSGGTIILTSTPYKDQLLEEQQKKEKQAEKKLLKNKNKLVEKKEKNKRPGVRKYGNNKRRKQDKIDEKSLEESEVEDDTECLICTETFLQSHSGEGWVQCSICYGWAHNE</sequence>
<feature type="compositionally biased region" description="Polar residues" evidence="1">
    <location>
        <begin position="374"/>
        <end position="385"/>
    </location>
</feature>
<feature type="domain" description="DDE-1" evidence="2">
    <location>
        <begin position="125"/>
        <end position="259"/>
    </location>
</feature>
<evidence type="ECO:0000313" key="4">
    <source>
        <dbReference type="Proteomes" id="UP001458880"/>
    </source>
</evidence>
<dbReference type="GO" id="GO:0005634">
    <property type="term" value="C:nucleus"/>
    <property type="evidence" value="ECO:0007669"/>
    <property type="project" value="TreeGrafter"/>
</dbReference>
<name>A0AAW1HFB9_POPJA</name>
<dbReference type="GO" id="GO:0004519">
    <property type="term" value="F:endonuclease activity"/>
    <property type="evidence" value="ECO:0007669"/>
    <property type="project" value="UniProtKB-KW"/>
</dbReference>
<keyword evidence="3" id="KW-0540">Nuclease</keyword>
<evidence type="ECO:0000259" key="2">
    <source>
        <dbReference type="Pfam" id="PF03184"/>
    </source>
</evidence>
<feature type="non-terminal residue" evidence="3">
    <location>
        <position position="521"/>
    </location>
</feature>
<reference evidence="3 4" key="1">
    <citation type="journal article" date="2024" name="BMC Genomics">
        <title>De novo assembly and annotation of Popillia japonica's genome with initial clues to its potential as an invasive pest.</title>
        <authorList>
            <person name="Cucini C."/>
            <person name="Boschi S."/>
            <person name="Funari R."/>
            <person name="Cardaioli E."/>
            <person name="Iannotti N."/>
            <person name="Marturano G."/>
            <person name="Paoli F."/>
            <person name="Bruttini M."/>
            <person name="Carapelli A."/>
            <person name="Frati F."/>
            <person name="Nardi F."/>
        </authorList>
    </citation>
    <scope>NUCLEOTIDE SEQUENCE [LARGE SCALE GENOMIC DNA]</scope>
    <source>
        <strain evidence="3">DMR45628</strain>
    </source>
</reference>
<dbReference type="GO" id="GO:0003677">
    <property type="term" value="F:DNA binding"/>
    <property type="evidence" value="ECO:0007669"/>
    <property type="project" value="TreeGrafter"/>
</dbReference>
<dbReference type="InterPro" id="IPR004875">
    <property type="entry name" value="DDE_SF_endonuclease_dom"/>
</dbReference>
<feature type="compositionally biased region" description="Basic and acidic residues" evidence="1">
    <location>
        <begin position="427"/>
        <end position="455"/>
    </location>
</feature>
<keyword evidence="3" id="KW-0378">Hydrolase</keyword>
<comment type="caution">
    <text evidence="3">The sequence shown here is derived from an EMBL/GenBank/DDBJ whole genome shotgun (WGS) entry which is preliminary data.</text>
</comment>
<feature type="compositionally biased region" description="Basic residues" evidence="1">
    <location>
        <begin position="456"/>
        <end position="473"/>
    </location>
</feature>
<keyword evidence="4" id="KW-1185">Reference proteome</keyword>
<dbReference type="AlphaFoldDB" id="A0AAW1HFB9"/>
<evidence type="ECO:0000313" key="3">
    <source>
        <dbReference type="EMBL" id="KAK9674845.1"/>
    </source>
</evidence>
<gene>
    <name evidence="3" type="ORF">QE152_g40814</name>
</gene>